<gene>
    <name evidence="1" type="ORF">LWC34_18880</name>
</gene>
<proteinExistence type="predicted"/>
<keyword evidence="2" id="KW-1185">Reference proteome</keyword>
<organism evidence="1 2">
    <name type="scientific">Kibdelosporangium philippinense</name>
    <dbReference type="NCBI Taxonomy" id="211113"/>
    <lineage>
        <taxon>Bacteria</taxon>
        <taxon>Bacillati</taxon>
        <taxon>Actinomycetota</taxon>
        <taxon>Actinomycetes</taxon>
        <taxon>Pseudonocardiales</taxon>
        <taxon>Pseudonocardiaceae</taxon>
        <taxon>Kibdelosporangium</taxon>
    </lineage>
</organism>
<sequence>MIKTMGRIAAGVAAVGIMFGAAGTAWADWIYIGSYPSEERCEAEAVKYRSSDVGAKCYYDRGHAEWDLMIWSIGG</sequence>
<reference evidence="1 2" key="1">
    <citation type="submission" date="2021-12" db="EMBL/GenBank/DDBJ databases">
        <title>Genome sequence of Kibdelosporangium philippinense ATCC 49844.</title>
        <authorList>
            <person name="Fedorov E.A."/>
            <person name="Omeragic M."/>
            <person name="Shalygina K.F."/>
            <person name="Maclea K.S."/>
        </authorList>
    </citation>
    <scope>NUCLEOTIDE SEQUENCE [LARGE SCALE GENOMIC DNA]</scope>
    <source>
        <strain evidence="1 2">ATCC 49844</strain>
    </source>
</reference>
<dbReference type="RefSeq" id="WP_233726496.1">
    <property type="nucleotide sequence ID" value="NZ_JAJVCN010000002.1"/>
</dbReference>
<dbReference type="Proteomes" id="UP001521150">
    <property type="component" value="Unassembled WGS sequence"/>
</dbReference>
<name>A0ABS8ZCW5_9PSEU</name>
<dbReference type="EMBL" id="JAJVCN010000002">
    <property type="protein sequence ID" value="MCE7004873.1"/>
    <property type="molecule type" value="Genomic_DNA"/>
</dbReference>
<evidence type="ECO:0000313" key="1">
    <source>
        <dbReference type="EMBL" id="MCE7004873.1"/>
    </source>
</evidence>
<accession>A0ABS8ZCW5</accession>
<evidence type="ECO:0000313" key="2">
    <source>
        <dbReference type="Proteomes" id="UP001521150"/>
    </source>
</evidence>
<protein>
    <submittedName>
        <fullName evidence="1">Uncharacterized protein</fullName>
    </submittedName>
</protein>
<comment type="caution">
    <text evidence="1">The sequence shown here is derived from an EMBL/GenBank/DDBJ whole genome shotgun (WGS) entry which is preliminary data.</text>
</comment>